<keyword evidence="4 8" id="KW-0347">Helicase</keyword>
<dbReference type="InterPro" id="IPR014001">
    <property type="entry name" value="Helicase_ATP-bd"/>
</dbReference>
<dbReference type="PROSITE" id="PS51194">
    <property type="entry name" value="HELICASE_CTER"/>
    <property type="match status" value="1"/>
</dbReference>
<dbReference type="InterPro" id="IPR014014">
    <property type="entry name" value="RNA_helicase_DEAD_Q_motif"/>
</dbReference>
<evidence type="ECO:0000256" key="3">
    <source>
        <dbReference type="ARBA" id="ARBA00022801"/>
    </source>
</evidence>
<dbReference type="SMART" id="SM00487">
    <property type="entry name" value="DEXDc"/>
    <property type="match status" value="1"/>
</dbReference>
<evidence type="ECO:0000256" key="9">
    <source>
        <dbReference type="SAM" id="MobiDB-lite"/>
    </source>
</evidence>
<feature type="short sequence motif" description="Q motif" evidence="7">
    <location>
        <begin position="127"/>
        <end position="155"/>
    </location>
</feature>
<dbReference type="SMART" id="SM00490">
    <property type="entry name" value="HELICc"/>
    <property type="match status" value="1"/>
</dbReference>
<dbReference type="InterPro" id="IPR000629">
    <property type="entry name" value="RNA-helicase_DEAD-box_CS"/>
</dbReference>
<protein>
    <recommendedName>
        <fullName evidence="1">RNA helicase</fullName>
        <ecNumber evidence="1">3.6.4.13</ecNumber>
    </recommendedName>
</protein>
<sequence>MDSFDVTDMSSALKEVTDEKINKNIEASNLAREKGWVPPEQYDYAKYNTGPAEEPEEVTEQSQIPEWAAKAAKYEWNDEFGDVGPPNKDLEDMLFRNEFINRAGLKIGNLQKIDVIAESRERPNPVKNFDDAGLHPIMRENIRLCNYEVPTPIQAYAIPAVLTGHDLIAIAQTGSGKTAAFLIPVLSQLMGKAKKLAAPRPNLANGFNPSVDAVRAEPLVLIVAPTRELSTQIFDEARRLCYRSMLRPCVVYGGAPVREQREELQKGCDILIGTPGRLLDFIDKPHVLSLRRVKYTIIDEADELLLSDWESDFTKIMSGGDVNEDADHRYMMFSATFNRECRRLARKFLAEDHVRIRIGRPGSTHINVDQTIIYAEDHLKKQCLYDLLLAMPPSRTLIFVNTKTQADFLDDFLYNMGLPSTSIHSDRTQREREDALRSFRSARCPIMVATGVSARGLDIKNVMHVVNFDLPSTAHGGITEYIHRIGRTARIGNEGLATSFYNDRNSDIAPDLVKILIESGQKVPDFLESYKPADEVVKFDDDTDDEAADGDDNADANNDDAGTGWGGIPMESSNNDAPVSTGWE</sequence>
<dbReference type="Gene3D" id="3.40.50.300">
    <property type="entry name" value="P-loop containing nucleotide triphosphate hydrolases"/>
    <property type="match status" value="2"/>
</dbReference>
<evidence type="ECO:0000313" key="14">
    <source>
        <dbReference type="Proteomes" id="UP000465266"/>
    </source>
</evidence>
<evidence type="ECO:0000256" key="7">
    <source>
        <dbReference type="PROSITE-ProRule" id="PRU00552"/>
    </source>
</evidence>
<dbReference type="PANTHER" id="PTHR47958">
    <property type="entry name" value="ATP-DEPENDENT RNA HELICASE DBP3"/>
    <property type="match status" value="1"/>
</dbReference>
<dbReference type="GO" id="GO:0004386">
    <property type="term" value="F:helicase activity"/>
    <property type="evidence" value="ECO:0007669"/>
    <property type="project" value="UniProtKB-KW"/>
</dbReference>
<keyword evidence="5 8" id="KW-0067">ATP-binding</keyword>
<dbReference type="InterPro" id="IPR011545">
    <property type="entry name" value="DEAD/DEAH_box_helicase_dom"/>
</dbReference>
<feature type="region of interest" description="Disordered" evidence="9">
    <location>
        <begin position="537"/>
        <end position="584"/>
    </location>
</feature>
<feature type="domain" description="Helicase ATP-binding" evidence="10">
    <location>
        <begin position="158"/>
        <end position="355"/>
    </location>
</feature>
<comment type="similarity">
    <text evidence="8">Belongs to the DEAD box helicase family.</text>
</comment>
<dbReference type="EMBL" id="BLKG01000045">
    <property type="protein sequence ID" value="GFF86502.1"/>
    <property type="molecule type" value="Genomic_DNA"/>
</dbReference>
<keyword evidence="14" id="KW-1185">Reference proteome</keyword>
<dbReference type="PROSITE" id="PS51195">
    <property type="entry name" value="Q_MOTIF"/>
    <property type="match status" value="1"/>
</dbReference>
<evidence type="ECO:0000259" key="12">
    <source>
        <dbReference type="PROSITE" id="PS51195"/>
    </source>
</evidence>
<dbReference type="InterPro" id="IPR001650">
    <property type="entry name" value="Helicase_C-like"/>
</dbReference>
<feature type="domain" description="DEAD-box RNA helicase Q" evidence="12">
    <location>
        <begin position="127"/>
        <end position="155"/>
    </location>
</feature>
<dbReference type="Proteomes" id="UP000465266">
    <property type="component" value="Unassembled WGS sequence"/>
</dbReference>
<evidence type="ECO:0000256" key="6">
    <source>
        <dbReference type="ARBA" id="ARBA00047984"/>
    </source>
</evidence>
<comment type="caution">
    <text evidence="13">The sequence shown here is derived from an EMBL/GenBank/DDBJ whole genome shotgun (WGS) entry which is preliminary data.</text>
</comment>
<feature type="domain" description="Helicase C-terminal" evidence="11">
    <location>
        <begin position="383"/>
        <end position="531"/>
    </location>
</feature>
<evidence type="ECO:0000256" key="1">
    <source>
        <dbReference type="ARBA" id="ARBA00012552"/>
    </source>
</evidence>
<accession>A0ABQ1AR07</accession>
<dbReference type="EC" id="3.6.4.13" evidence="1"/>
<feature type="compositionally biased region" description="Acidic residues" evidence="9">
    <location>
        <begin position="541"/>
        <end position="558"/>
    </location>
</feature>
<dbReference type="Pfam" id="PF00271">
    <property type="entry name" value="Helicase_C"/>
    <property type="match status" value="1"/>
</dbReference>
<feature type="compositionally biased region" description="Polar residues" evidence="9">
    <location>
        <begin position="571"/>
        <end position="584"/>
    </location>
</feature>
<evidence type="ECO:0000256" key="5">
    <source>
        <dbReference type="ARBA" id="ARBA00022840"/>
    </source>
</evidence>
<dbReference type="Pfam" id="PF00270">
    <property type="entry name" value="DEAD"/>
    <property type="match status" value="1"/>
</dbReference>
<proteinExistence type="inferred from homology"/>
<keyword evidence="2 8" id="KW-0547">Nucleotide-binding</keyword>
<evidence type="ECO:0000256" key="4">
    <source>
        <dbReference type="ARBA" id="ARBA00022806"/>
    </source>
</evidence>
<evidence type="ECO:0000313" key="13">
    <source>
        <dbReference type="EMBL" id="GFF86502.1"/>
    </source>
</evidence>
<organism evidence="13 14">
    <name type="scientific">Aspergillus udagawae</name>
    <dbReference type="NCBI Taxonomy" id="91492"/>
    <lineage>
        <taxon>Eukaryota</taxon>
        <taxon>Fungi</taxon>
        <taxon>Dikarya</taxon>
        <taxon>Ascomycota</taxon>
        <taxon>Pezizomycotina</taxon>
        <taxon>Eurotiomycetes</taxon>
        <taxon>Eurotiomycetidae</taxon>
        <taxon>Eurotiales</taxon>
        <taxon>Aspergillaceae</taxon>
        <taxon>Aspergillus</taxon>
        <taxon>Aspergillus subgen. Fumigati</taxon>
    </lineage>
</organism>
<comment type="catalytic activity">
    <reaction evidence="6">
        <text>ATP + H2O = ADP + phosphate + H(+)</text>
        <dbReference type="Rhea" id="RHEA:13065"/>
        <dbReference type="ChEBI" id="CHEBI:15377"/>
        <dbReference type="ChEBI" id="CHEBI:15378"/>
        <dbReference type="ChEBI" id="CHEBI:30616"/>
        <dbReference type="ChEBI" id="CHEBI:43474"/>
        <dbReference type="ChEBI" id="CHEBI:456216"/>
        <dbReference type="EC" id="3.6.4.13"/>
    </reaction>
</comment>
<dbReference type="CDD" id="cd18787">
    <property type="entry name" value="SF2_C_DEAD"/>
    <property type="match status" value="1"/>
</dbReference>
<dbReference type="PROSITE" id="PS51192">
    <property type="entry name" value="HELICASE_ATP_BIND_1"/>
    <property type="match status" value="1"/>
</dbReference>
<gene>
    <name evidence="13" type="ORF">IFM53868_04833</name>
</gene>
<reference evidence="13 14" key="1">
    <citation type="submission" date="2020-01" db="EMBL/GenBank/DDBJ databases">
        <title>Draft genome sequence of Aspergillus udagawae IFM 53868.</title>
        <authorList>
            <person name="Takahashi H."/>
            <person name="Yaguchi T."/>
        </authorList>
    </citation>
    <scope>NUCLEOTIDE SEQUENCE [LARGE SCALE GENOMIC DNA]</scope>
    <source>
        <strain evidence="13 14">IFM 53868</strain>
    </source>
</reference>
<evidence type="ECO:0000256" key="2">
    <source>
        <dbReference type="ARBA" id="ARBA00022741"/>
    </source>
</evidence>
<evidence type="ECO:0000259" key="11">
    <source>
        <dbReference type="PROSITE" id="PS51194"/>
    </source>
</evidence>
<name>A0ABQ1AR07_9EURO</name>
<dbReference type="InterPro" id="IPR027417">
    <property type="entry name" value="P-loop_NTPase"/>
</dbReference>
<evidence type="ECO:0000256" key="8">
    <source>
        <dbReference type="RuleBase" id="RU000492"/>
    </source>
</evidence>
<keyword evidence="3 8" id="KW-0378">Hydrolase</keyword>
<dbReference type="SUPFAM" id="SSF52540">
    <property type="entry name" value="P-loop containing nucleoside triphosphate hydrolases"/>
    <property type="match status" value="1"/>
</dbReference>
<dbReference type="PROSITE" id="PS00039">
    <property type="entry name" value="DEAD_ATP_HELICASE"/>
    <property type="match status" value="1"/>
</dbReference>
<evidence type="ECO:0000259" key="10">
    <source>
        <dbReference type="PROSITE" id="PS51192"/>
    </source>
</evidence>